<protein>
    <submittedName>
        <fullName evidence="1">Uncharacterized protein</fullName>
    </submittedName>
</protein>
<sequence length="73" mass="8230">MKLNLFSIKINVNIGSRESVDSSEPEQQRDAAVDALVERADDNATHELSDRDGRKDVIWESKQRIGFARNISS</sequence>
<keyword evidence="2" id="KW-1185">Reference proteome</keyword>
<reference evidence="1 2" key="1">
    <citation type="submission" date="2017-06" db="EMBL/GenBank/DDBJ databases">
        <authorList>
            <person name="Conboy A.J."/>
            <person name="Conboy D.B."/>
            <person name="Cross T."/>
            <person name="Shade D."/>
            <person name="Dunbar D."/>
            <person name="Schaff J.E."/>
            <person name="Dashiell C.L."/>
            <person name="Macialek J.A."/>
            <person name="Klyczek K."/>
            <person name="Bradley K.W."/>
            <person name="Asai D.J."/>
            <person name="Bowman C.A."/>
            <person name="Russell D.A."/>
            <person name="Pope W.H."/>
            <person name="Jacobs-Sera D."/>
            <person name="Hendrix R.W."/>
            <person name="Hatfull G.F."/>
        </authorList>
    </citation>
    <scope>NUCLEOTIDE SEQUENCE [LARGE SCALE GENOMIC DNA]</scope>
</reference>
<name>A0A222ZAK3_9CAUD</name>
<dbReference type="Proteomes" id="UP000225262">
    <property type="component" value="Segment"/>
</dbReference>
<evidence type="ECO:0000313" key="1">
    <source>
        <dbReference type="EMBL" id="ASR80755.1"/>
    </source>
</evidence>
<dbReference type="EMBL" id="MF189178">
    <property type="protein sequence ID" value="ASR80755.1"/>
    <property type="molecule type" value="Genomic_DNA"/>
</dbReference>
<proteinExistence type="predicted"/>
<accession>A0A222ZAK3</accession>
<evidence type="ECO:0000313" key="2">
    <source>
        <dbReference type="Proteomes" id="UP000225262"/>
    </source>
</evidence>
<gene>
    <name evidence="1" type="ORF">SEA_SHADE_50</name>
</gene>
<organism evidence="1 2">
    <name type="scientific">Arthrobacter phage Shade</name>
    <dbReference type="NCBI Taxonomy" id="2024283"/>
    <lineage>
        <taxon>Viruses</taxon>
        <taxon>Duplodnaviria</taxon>
        <taxon>Heunggongvirae</taxon>
        <taxon>Uroviricota</taxon>
        <taxon>Caudoviricetes</taxon>
        <taxon>Berryhillviridae</taxon>
        <taxon>Marthavirus</taxon>
        <taxon>Marthavirus shade</taxon>
    </lineage>
</organism>
<dbReference type="OrthoDB" id="35798at10239"/>